<gene>
    <name evidence="1" type="ORF">AcetOrient_orf01312</name>
</gene>
<dbReference type="EMBL" id="AP018515">
    <property type="protein sequence ID" value="BBC79246.1"/>
    <property type="molecule type" value="Genomic_DNA"/>
</dbReference>
<name>A0A2Z5ZFT7_9PROT</name>
<dbReference type="AlphaFoldDB" id="A0A2Z5ZFT7"/>
<evidence type="ECO:0000313" key="1">
    <source>
        <dbReference type="EMBL" id="BBC79246.1"/>
    </source>
</evidence>
<evidence type="ECO:0000313" key="2">
    <source>
        <dbReference type="Proteomes" id="UP000270034"/>
    </source>
</evidence>
<protein>
    <submittedName>
        <fullName evidence="1">Primosomal protein N</fullName>
    </submittedName>
</protein>
<accession>A0A2Z5ZFT7</accession>
<dbReference type="KEGG" id="aot:AcetOri_orf01312"/>
<sequence>MPLNPGDVVVVPLGRRRETGVVWEPNPNLPADFAPHPNAR</sequence>
<organism evidence="1 2">
    <name type="scientific">Acetobacter orientalis</name>
    <dbReference type="NCBI Taxonomy" id="146474"/>
    <lineage>
        <taxon>Bacteria</taxon>
        <taxon>Pseudomonadati</taxon>
        <taxon>Pseudomonadota</taxon>
        <taxon>Alphaproteobacteria</taxon>
        <taxon>Acetobacterales</taxon>
        <taxon>Acetobacteraceae</taxon>
        <taxon>Acetobacter</taxon>
    </lineage>
</organism>
<dbReference type="Proteomes" id="UP000270034">
    <property type="component" value="Chromosome"/>
</dbReference>
<proteinExistence type="predicted"/>
<reference evidence="1 2" key="1">
    <citation type="submission" date="2018-02" db="EMBL/GenBank/DDBJ databases">
        <title>Acetobacter orientalis genome.</title>
        <authorList>
            <person name="Nakashima N."/>
            <person name="Tamura T."/>
        </authorList>
    </citation>
    <scope>NUCLEOTIDE SEQUENCE [LARGE SCALE GENOMIC DNA]</scope>
    <source>
        <strain evidence="1 2">FAN1</strain>
    </source>
</reference>